<dbReference type="InterPro" id="IPR009056">
    <property type="entry name" value="Cyt_c-like_dom"/>
</dbReference>
<keyword evidence="1" id="KW-0813">Transport</keyword>
<dbReference type="EMBL" id="CP103300">
    <property type="protein sequence ID" value="UYM14040.1"/>
    <property type="molecule type" value="Genomic_DNA"/>
</dbReference>
<protein>
    <submittedName>
        <fullName evidence="9">C-type cytochrome</fullName>
    </submittedName>
</protein>
<evidence type="ECO:0000256" key="6">
    <source>
        <dbReference type="PROSITE-ProRule" id="PRU00433"/>
    </source>
</evidence>
<dbReference type="PRINTS" id="PR00607">
    <property type="entry name" value="CYTCHROMECIE"/>
</dbReference>
<keyword evidence="5 6" id="KW-0408">Iron</keyword>
<dbReference type="Proteomes" id="UP001163255">
    <property type="component" value="Chromosome"/>
</dbReference>
<dbReference type="RefSeq" id="WP_262595440.1">
    <property type="nucleotide sequence ID" value="NZ_CP103300.1"/>
</dbReference>
<evidence type="ECO:0000313" key="9">
    <source>
        <dbReference type="EMBL" id="UYM14040.1"/>
    </source>
</evidence>
<dbReference type="SUPFAM" id="SSF46626">
    <property type="entry name" value="Cytochrome c"/>
    <property type="match status" value="1"/>
</dbReference>
<evidence type="ECO:0000256" key="5">
    <source>
        <dbReference type="ARBA" id="ARBA00023004"/>
    </source>
</evidence>
<dbReference type="Pfam" id="PF13442">
    <property type="entry name" value="Cytochrome_CBB3"/>
    <property type="match status" value="1"/>
</dbReference>
<dbReference type="InterPro" id="IPR036909">
    <property type="entry name" value="Cyt_c-like_dom_sf"/>
</dbReference>
<proteinExistence type="predicted"/>
<dbReference type="PROSITE" id="PS51007">
    <property type="entry name" value="CYTC"/>
    <property type="match status" value="1"/>
</dbReference>
<keyword evidence="10" id="KW-1185">Reference proteome</keyword>
<dbReference type="Gene3D" id="1.10.760.10">
    <property type="entry name" value="Cytochrome c-like domain"/>
    <property type="match status" value="1"/>
</dbReference>
<evidence type="ECO:0000313" key="10">
    <source>
        <dbReference type="Proteomes" id="UP001163255"/>
    </source>
</evidence>
<evidence type="ECO:0000256" key="1">
    <source>
        <dbReference type="ARBA" id="ARBA00022448"/>
    </source>
</evidence>
<dbReference type="PANTHER" id="PTHR40942:SF4">
    <property type="entry name" value="CYTOCHROME C5"/>
    <property type="match status" value="1"/>
</dbReference>
<organism evidence="9 10">
    <name type="scientific">Endozoicomonas euniceicola</name>
    <dbReference type="NCBI Taxonomy" id="1234143"/>
    <lineage>
        <taxon>Bacteria</taxon>
        <taxon>Pseudomonadati</taxon>
        <taxon>Pseudomonadota</taxon>
        <taxon>Gammaproteobacteria</taxon>
        <taxon>Oceanospirillales</taxon>
        <taxon>Endozoicomonadaceae</taxon>
        <taxon>Endozoicomonas</taxon>
    </lineage>
</organism>
<keyword evidence="7" id="KW-0732">Signal</keyword>
<name>A0ABY6GN25_9GAMM</name>
<dbReference type="PANTHER" id="PTHR40942">
    <property type="match status" value="1"/>
</dbReference>
<feature type="chain" id="PRO_5046565410" evidence="7">
    <location>
        <begin position="25"/>
        <end position="149"/>
    </location>
</feature>
<feature type="signal peptide" evidence="7">
    <location>
        <begin position="1"/>
        <end position="24"/>
    </location>
</feature>
<dbReference type="InterPro" id="IPR002323">
    <property type="entry name" value="Cyt_CIE"/>
</dbReference>
<evidence type="ECO:0000259" key="8">
    <source>
        <dbReference type="PROSITE" id="PS51007"/>
    </source>
</evidence>
<evidence type="ECO:0000256" key="3">
    <source>
        <dbReference type="ARBA" id="ARBA00022723"/>
    </source>
</evidence>
<reference evidence="9" key="1">
    <citation type="submission" date="2022-10" db="EMBL/GenBank/DDBJ databases">
        <title>Completed Genome Sequence of two octocoral isolated bacterium, Endozoicomonas euniceicola EF212T and Endozoicomonas gorgoniicola PS125T.</title>
        <authorList>
            <person name="Chiou Y.-J."/>
            <person name="Chen Y.-H."/>
        </authorList>
    </citation>
    <scope>NUCLEOTIDE SEQUENCE</scope>
    <source>
        <strain evidence="9">EF212</strain>
    </source>
</reference>
<keyword evidence="4" id="KW-0249">Electron transport</keyword>
<evidence type="ECO:0000256" key="7">
    <source>
        <dbReference type="SAM" id="SignalP"/>
    </source>
</evidence>
<evidence type="ECO:0000256" key="2">
    <source>
        <dbReference type="ARBA" id="ARBA00022617"/>
    </source>
</evidence>
<gene>
    <name evidence="9" type="ORF">NX720_14080</name>
</gene>
<keyword evidence="3 6" id="KW-0479">Metal-binding</keyword>
<sequence length="149" mass="15602">MTLVTHMRLLAILLGGLFPVMALAKPVPLDDASRQEIVERIAPVGTVCKQGDDCATNSGAVASTASEPRSGEAVFNQFCTACHTTGLLGAPKKGDTAEWTKRANALGGFNKLLQQGYAGIGSMPAKGTCMTCSEEEFGSAMQYMGAKKE</sequence>
<accession>A0ABY6GN25</accession>
<keyword evidence="2 6" id="KW-0349">Heme</keyword>
<evidence type="ECO:0000256" key="4">
    <source>
        <dbReference type="ARBA" id="ARBA00022982"/>
    </source>
</evidence>
<feature type="domain" description="Cytochrome c" evidence="8">
    <location>
        <begin position="66"/>
        <end position="148"/>
    </location>
</feature>